<dbReference type="EMBL" id="GBXM01000340">
    <property type="protein sequence ID" value="JAI08238.1"/>
    <property type="molecule type" value="Transcribed_RNA"/>
</dbReference>
<dbReference type="AlphaFoldDB" id="A0A0E9XZU4"/>
<feature type="compositionally biased region" description="Basic residues" evidence="1">
    <location>
        <begin position="78"/>
        <end position="87"/>
    </location>
</feature>
<feature type="region of interest" description="Disordered" evidence="1">
    <location>
        <begin position="64"/>
        <end position="87"/>
    </location>
</feature>
<accession>A0A0E9XZU4</accession>
<sequence>MFISEVESVSLKARASSVDSTPSLIWRGSKFTFSKMTSALTNSTGNGPFSCRNTSQEEQTQCDMAAQQTSPDPDLKLFKRGMTRGVV</sequence>
<name>A0A0E9XZU4_ANGAN</name>
<reference evidence="2" key="2">
    <citation type="journal article" date="2015" name="Fish Shellfish Immunol.">
        <title>Early steps in the European eel (Anguilla anguilla)-Vibrio vulnificus interaction in the gills: Role of the RtxA13 toxin.</title>
        <authorList>
            <person name="Callol A."/>
            <person name="Pajuelo D."/>
            <person name="Ebbesson L."/>
            <person name="Teles M."/>
            <person name="MacKenzie S."/>
            <person name="Amaro C."/>
        </authorList>
    </citation>
    <scope>NUCLEOTIDE SEQUENCE</scope>
</reference>
<evidence type="ECO:0000256" key="1">
    <source>
        <dbReference type="SAM" id="MobiDB-lite"/>
    </source>
</evidence>
<reference evidence="2" key="1">
    <citation type="submission" date="2014-11" db="EMBL/GenBank/DDBJ databases">
        <authorList>
            <person name="Amaro Gonzalez C."/>
        </authorList>
    </citation>
    <scope>NUCLEOTIDE SEQUENCE</scope>
</reference>
<evidence type="ECO:0000313" key="2">
    <source>
        <dbReference type="EMBL" id="JAI08238.1"/>
    </source>
</evidence>
<organism evidence="2">
    <name type="scientific">Anguilla anguilla</name>
    <name type="common">European freshwater eel</name>
    <name type="synonym">Muraena anguilla</name>
    <dbReference type="NCBI Taxonomy" id="7936"/>
    <lineage>
        <taxon>Eukaryota</taxon>
        <taxon>Metazoa</taxon>
        <taxon>Chordata</taxon>
        <taxon>Craniata</taxon>
        <taxon>Vertebrata</taxon>
        <taxon>Euteleostomi</taxon>
        <taxon>Actinopterygii</taxon>
        <taxon>Neopterygii</taxon>
        <taxon>Teleostei</taxon>
        <taxon>Anguilliformes</taxon>
        <taxon>Anguillidae</taxon>
        <taxon>Anguilla</taxon>
    </lineage>
</organism>
<protein>
    <submittedName>
        <fullName evidence="2">Uncharacterized protein</fullName>
    </submittedName>
</protein>
<proteinExistence type="predicted"/>